<dbReference type="Pfam" id="PF14579">
    <property type="entry name" value="HHH_6"/>
    <property type="match status" value="1"/>
</dbReference>
<dbReference type="NCBIfam" id="TIGR00594">
    <property type="entry name" value="polc"/>
    <property type="match status" value="1"/>
</dbReference>
<dbReference type="InterPro" id="IPR004805">
    <property type="entry name" value="DnaE2/DnaE/PolC"/>
</dbReference>
<dbReference type="InterPro" id="IPR012340">
    <property type="entry name" value="NA-bd_OB-fold"/>
</dbReference>
<evidence type="ECO:0000313" key="11">
    <source>
        <dbReference type="Proteomes" id="UP000178873"/>
    </source>
</evidence>
<feature type="domain" description="Polymerase/histidinol phosphatase N-terminal" evidence="9">
    <location>
        <begin position="5"/>
        <end position="72"/>
    </location>
</feature>
<dbReference type="InterPro" id="IPR011708">
    <property type="entry name" value="DNA_pol3_alpha_NTPase_dom"/>
</dbReference>
<dbReference type="GO" id="GO:0008408">
    <property type="term" value="F:3'-5' exonuclease activity"/>
    <property type="evidence" value="ECO:0007669"/>
    <property type="project" value="InterPro"/>
</dbReference>
<dbReference type="NCBIfam" id="NF004226">
    <property type="entry name" value="PRK05673.1"/>
    <property type="match status" value="1"/>
</dbReference>
<dbReference type="EC" id="2.7.7.7" evidence="2"/>
<dbReference type="PANTHER" id="PTHR32294">
    <property type="entry name" value="DNA POLYMERASE III SUBUNIT ALPHA"/>
    <property type="match status" value="1"/>
</dbReference>
<dbReference type="Gene3D" id="1.10.150.870">
    <property type="match status" value="1"/>
</dbReference>
<protein>
    <recommendedName>
        <fullName evidence="3">DNA polymerase III subunit alpha</fullName>
        <ecNumber evidence="2">2.7.7.7</ecNumber>
    </recommendedName>
</protein>
<evidence type="ECO:0000256" key="7">
    <source>
        <dbReference type="ARBA" id="ARBA00022932"/>
    </source>
</evidence>
<dbReference type="SMART" id="SM00481">
    <property type="entry name" value="POLIIIAc"/>
    <property type="match status" value="1"/>
</dbReference>
<dbReference type="STRING" id="1802301.A2664_00235"/>
<evidence type="ECO:0000313" key="10">
    <source>
        <dbReference type="EMBL" id="OHA18684.1"/>
    </source>
</evidence>
<proteinExistence type="predicted"/>
<evidence type="ECO:0000256" key="8">
    <source>
        <dbReference type="ARBA" id="ARBA00049244"/>
    </source>
</evidence>
<sequence length="1076" mass="120044">MSKFVHLHIHSHYSLLSALPKIPDLVTIAKESGMKTLALTDLGNLYGAVEFYKECQDNGIKPIIGVEAYTAARTRTDRQAGIDNRRGRLVLLAENLEGYKNLLKLVTQSALEGFYYRPRVDRELLETYAKGLIAISPAYNGDIAQALRNKNTEKAEEWASFLKKTFTNRFYLEITRHTEKEGYDLEDLVSFGHERKIPLVAGHDLYYLSPDDKQAHDTLMSVQNNPDYGDISTRNNGLDLSFLSVKEIAEKFKDLPEAIENNALIADQCSLNLTLGTWVFPAYQTSKGKSHDDELRDKTLAGLANKKMEASPEIKARIEYELSIIKQKGYAPYFLVVADLLHHAHETKILTTTRGSAAGSLVSYLTGITNVDPIAYLLPFERFLNPERPSPPDIDMDIADNKRDAMIDYVRQKYGADRVAQIGTFGTMLARGAVRDVARALGYEYSLGDRIAKLIPFGSQGFPMTLARAIETVPELAELEKKEKEVRNVIAMSRKIEGCARHISVHAAGVVISPTPLTDYVALQYDPKGEGKIITQYDMHAVEDAGLLKFDFLGIKNLSILAAAVDLVEKIEGIKVDIENVPLDDQKTFTMLAKGETIGLFQLNGSGMTRYLKDLKPTTIHDINLMIALYRPGPMENIDEYIARKHGRKPAVYLHPKMKSYLGPTYGVLVYQDDLLMTAVEVAGYSWGEVDKFRKAVGKKIPKEMAKQHDLFVAGCKKHSKLSEAEAEKLWMLFKPFEGYGFNKAHAASYGKVAYQTAYMKANFPAIYMSAVLTADSGDVEKIGETISECKRMGIPVLPPDVNESFEGFTVVKSERVAKSKEREEHRDKIRFGLTTIKNFGEGIAHVIIEERKRAGKFKSLGNFLERVEDKNLNKKSLESLIKAGALDSFGERGVMLANLEQLLQYHKEFAAGTKNQSSLFGESSNADNLRLTPAAAATQADKLLWEKELLGLYISGHPLDKFKSVLEKRAVNIKHVKEEYREGMAVVLGGIIEELKPIMTKGNEQMAFLKLADLSGSVETVVFPRVFTEFKNLLVPEACIAVKGRVSNRNGEISILVEKIKKLDLPSVAPEKSTD</sequence>
<dbReference type="InterPro" id="IPR041931">
    <property type="entry name" value="DNA_pol3_alpha_thumb_dom"/>
</dbReference>
<dbReference type="EMBL" id="MHRF01000003">
    <property type="protein sequence ID" value="OHA18684.1"/>
    <property type="molecule type" value="Genomic_DNA"/>
</dbReference>
<dbReference type="SUPFAM" id="SSF89550">
    <property type="entry name" value="PHP domain-like"/>
    <property type="match status" value="1"/>
</dbReference>
<keyword evidence="6" id="KW-0235">DNA replication</keyword>
<name>A0A1G2M4J1_9BACT</name>
<dbReference type="Pfam" id="PF01336">
    <property type="entry name" value="tRNA_anti-codon"/>
    <property type="match status" value="1"/>
</dbReference>
<dbReference type="Gene3D" id="3.20.20.140">
    <property type="entry name" value="Metal-dependent hydrolases"/>
    <property type="match status" value="1"/>
</dbReference>
<dbReference type="InterPro" id="IPR004013">
    <property type="entry name" value="PHP_dom"/>
</dbReference>
<evidence type="ECO:0000256" key="3">
    <source>
        <dbReference type="ARBA" id="ARBA00019114"/>
    </source>
</evidence>
<dbReference type="CDD" id="cd04485">
    <property type="entry name" value="DnaE_OBF"/>
    <property type="match status" value="1"/>
</dbReference>
<accession>A0A1G2M4J1</accession>
<keyword evidence="7" id="KW-0239">DNA-directed DNA polymerase</keyword>
<dbReference type="Gene3D" id="1.10.10.1600">
    <property type="entry name" value="Bacterial DNA polymerase III alpha subunit, thumb domain"/>
    <property type="match status" value="1"/>
</dbReference>
<evidence type="ECO:0000259" key="9">
    <source>
        <dbReference type="SMART" id="SM00481"/>
    </source>
</evidence>
<dbReference type="InterPro" id="IPR040982">
    <property type="entry name" value="DNA_pol3_finger"/>
</dbReference>
<comment type="catalytic activity">
    <reaction evidence="8">
        <text>DNA(n) + a 2'-deoxyribonucleoside 5'-triphosphate = DNA(n+1) + diphosphate</text>
        <dbReference type="Rhea" id="RHEA:22508"/>
        <dbReference type="Rhea" id="RHEA-COMP:17339"/>
        <dbReference type="Rhea" id="RHEA-COMP:17340"/>
        <dbReference type="ChEBI" id="CHEBI:33019"/>
        <dbReference type="ChEBI" id="CHEBI:61560"/>
        <dbReference type="ChEBI" id="CHEBI:173112"/>
        <dbReference type="EC" id="2.7.7.7"/>
    </reaction>
</comment>
<evidence type="ECO:0000256" key="5">
    <source>
        <dbReference type="ARBA" id="ARBA00022695"/>
    </source>
</evidence>
<dbReference type="Pfam" id="PF02811">
    <property type="entry name" value="PHP"/>
    <property type="match status" value="1"/>
</dbReference>
<dbReference type="Gene3D" id="2.40.50.140">
    <property type="entry name" value="Nucleic acid-binding proteins"/>
    <property type="match status" value="1"/>
</dbReference>
<dbReference type="GO" id="GO:0003676">
    <property type="term" value="F:nucleic acid binding"/>
    <property type="evidence" value="ECO:0007669"/>
    <property type="project" value="InterPro"/>
</dbReference>
<dbReference type="PANTHER" id="PTHR32294:SF0">
    <property type="entry name" value="DNA POLYMERASE III SUBUNIT ALPHA"/>
    <property type="match status" value="1"/>
</dbReference>
<reference evidence="10 11" key="1">
    <citation type="journal article" date="2016" name="Nat. Commun.">
        <title>Thousands of microbial genomes shed light on interconnected biogeochemical processes in an aquifer system.</title>
        <authorList>
            <person name="Anantharaman K."/>
            <person name="Brown C.T."/>
            <person name="Hug L.A."/>
            <person name="Sharon I."/>
            <person name="Castelle C.J."/>
            <person name="Probst A.J."/>
            <person name="Thomas B.C."/>
            <person name="Singh A."/>
            <person name="Wilkins M.J."/>
            <person name="Karaoz U."/>
            <person name="Brodie E.L."/>
            <person name="Williams K.H."/>
            <person name="Hubbard S.S."/>
            <person name="Banfield J.F."/>
        </authorList>
    </citation>
    <scope>NUCLEOTIDE SEQUENCE [LARGE SCALE GENOMIC DNA]</scope>
</reference>
<dbReference type="InterPro" id="IPR004365">
    <property type="entry name" value="NA-bd_OB_tRNA"/>
</dbReference>
<dbReference type="InterPro" id="IPR003141">
    <property type="entry name" value="Pol/His_phosphatase_N"/>
</dbReference>
<keyword evidence="4" id="KW-0808">Transferase</keyword>
<evidence type="ECO:0000256" key="6">
    <source>
        <dbReference type="ARBA" id="ARBA00022705"/>
    </source>
</evidence>
<dbReference type="Pfam" id="PF17657">
    <property type="entry name" value="DNA_pol3_finger"/>
    <property type="match status" value="1"/>
</dbReference>
<dbReference type="GO" id="GO:0006260">
    <property type="term" value="P:DNA replication"/>
    <property type="evidence" value="ECO:0007669"/>
    <property type="project" value="UniProtKB-KW"/>
</dbReference>
<evidence type="ECO:0000256" key="2">
    <source>
        <dbReference type="ARBA" id="ARBA00012417"/>
    </source>
</evidence>
<comment type="caution">
    <text evidence="10">The sequence shown here is derived from an EMBL/GenBank/DDBJ whole genome shotgun (WGS) entry which is preliminary data.</text>
</comment>
<dbReference type="Proteomes" id="UP000178873">
    <property type="component" value="Unassembled WGS sequence"/>
</dbReference>
<dbReference type="InterPro" id="IPR016195">
    <property type="entry name" value="Pol/histidinol_Pase-like"/>
</dbReference>
<gene>
    <name evidence="10" type="ORF">A2664_00235</name>
</gene>
<evidence type="ECO:0000256" key="4">
    <source>
        <dbReference type="ARBA" id="ARBA00022679"/>
    </source>
</evidence>
<organism evidence="10 11">
    <name type="scientific">Candidatus Taylorbacteria bacterium RIFCSPHIGHO2_01_FULL_46_22b</name>
    <dbReference type="NCBI Taxonomy" id="1802301"/>
    <lineage>
        <taxon>Bacteria</taxon>
        <taxon>Candidatus Tayloriibacteriota</taxon>
    </lineage>
</organism>
<evidence type="ECO:0000256" key="1">
    <source>
        <dbReference type="ARBA" id="ARBA00004496"/>
    </source>
</evidence>
<dbReference type="Pfam" id="PF07733">
    <property type="entry name" value="DNA_pol3_alpha"/>
    <property type="match status" value="1"/>
</dbReference>
<keyword evidence="5" id="KW-0548">Nucleotidyltransferase</keyword>
<dbReference type="GO" id="GO:0005737">
    <property type="term" value="C:cytoplasm"/>
    <property type="evidence" value="ECO:0007669"/>
    <property type="project" value="UniProtKB-SubCell"/>
</dbReference>
<dbReference type="AlphaFoldDB" id="A0A1G2M4J1"/>
<comment type="subcellular location">
    <subcellularLocation>
        <location evidence="1">Cytoplasm</location>
    </subcellularLocation>
</comment>
<dbReference type="GO" id="GO:0003887">
    <property type="term" value="F:DNA-directed DNA polymerase activity"/>
    <property type="evidence" value="ECO:0007669"/>
    <property type="project" value="UniProtKB-KW"/>
</dbReference>
<dbReference type="InterPro" id="IPR029460">
    <property type="entry name" value="DNAPol_HHH"/>
</dbReference>